<organism evidence="1 2">
    <name type="scientific">Pocillopora damicornis</name>
    <name type="common">Cauliflower coral</name>
    <name type="synonym">Millepora damicornis</name>
    <dbReference type="NCBI Taxonomy" id="46731"/>
    <lineage>
        <taxon>Eukaryota</taxon>
        <taxon>Metazoa</taxon>
        <taxon>Cnidaria</taxon>
        <taxon>Anthozoa</taxon>
        <taxon>Hexacorallia</taxon>
        <taxon>Scleractinia</taxon>
        <taxon>Astrocoeniina</taxon>
        <taxon>Pocilloporidae</taxon>
        <taxon>Pocillopora</taxon>
    </lineage>
</organism>
<reference evidence="1 2" key="1">
    <citation type="journal article" date="2018" name="Sci. Rep.">
        <title>Comparative analysis of the Pocillopora damicornis genome highlights role of immune system in coral evolution.</title>
        <authorList>
            <person name="Cunning R."/>
            <person name="Bay R.A."/>
            <person name="Gillette P."/>
            <person name="Baker A.C."/>
            <person name="Traylor-Knowles N."/>
        </authorList>
    </citation>
    <scope>NUCLEOTIDE SEQUENCE [LARGE SCALE GENOMIC DNA]</scope>
    <source>
        <strain evidence="1">RSMAS</strain>
        <tissue evidence="1">Whole animal</tissue>
    </source>
</reference>
<proteinExistence type="predicted"/>
<accession>A0A3M6TBW1</accession>
<dbReference type="Proteomes" id="UP000275408">
    <property type="component" value="Unassembled WGS sequence"/>
</dbReference>
<gene>
    <name evidence="1" type="ORF">pdam_00024633</name>
</gene>
<comment type="caution">
    <text evidence="1">The sequence shown here is derived from an EMBL/GenBank/DDBJ whole genome shotgun (WGS) entry which is preliminary data.</text>
</comment>
<dbReference type="EMBL" id="RCHS01003929">
    <property type="protein sequence ID" value="RMX38887.1"/>
    <property type="molecule type" value="Genomic_DNA"/>
</dbReference>
<dbReference type="AlphaFoldDB" id="A0A3M6TBW1"/>
<sequence>MTCSGLFCGVFDKAPEQIKSFLIFHIYFTVRTILFEMGRIQSGSALPGDPTFNQIKNNYDKQLFKGICVEFRISSGTDFRFKKGDNHGLRSVFIYVTNFGPSSNFKLLSWQSDPLHEKLQKKFEAIGPPRGS</sequence>
<keyword evidence="2" id="KW-1185">Reference proteome</keyword>
<name>A0A3M6TBW1_POCDA</name>
<evidence type="ECO:0000313" key="1">
    <source>
        <dbReference type="EMBL" id="RMX38887.1"/>
    </source>
</evidence>
<protein>
    <submittedName>
        <fullName evidence="1">Uncharacterized protein</fullName>
    </submittedName>
</protein>
<evidence type="ECO:0000313" key="2">
    <source>
        <dbReference type="Proteomes" id="UP000275408"/>
    </source>
</evidence>